<evidence type="ECO:0000313" key="15">
    <source>
        <dbReference type="Proteomes" id="UP000621436"/>
    </source>
</evidence>
<dbReference type="Proteomes" id="UP000621436">
    <property type="component" value="Unassembled WGS sequence"/>
</dbReference>
<dbReference type="GO" id="GO:0005886">
    <property type="term" value="C:plasma membrane"/>
    <property type="evidence" value="ECO:0007669"/>
    <property type="project" value="UniProtKB-SubCell"/>
</dbReference>
<evidence type="ECO:0000256" key="5">
    <source>
        <dbReference type="ARBA" id="ARBA00022475"/>
    </source>
</evidence>
<dbReference type="PANTHER" id="PTHR30531:SF12">
    <property type="entry name" value="FLAGELLAR BIOSYNTHETIC PROTEIN FLHB"/>
    <property type="match status" value="1"/>
</dbReference>
<feature type="transmembrane region" description="Helical" evidence="12">
    <location>
        <begin position="33"/>
        <end position="51"/>
    </location>
</feature>
<evidence type="ECO:0000256" key="10">
    <source>
        <dbReference type="ARBA" id="ARBA00023136"/>
    </source>
</evidence>
<reference evidence="14" key="1">
    <citation type="submission" date="2020-11" db="EMBL/GenBank/DDBJ databases">
        <title>Halonatronomonas betainensis gen. nov., sp. nov. a novel haloalkaliphilic representative of the family Halanaerobiacae capable of betaine degradation.</title>
        <authorList>
            <person name="Boltyanskaya Y."/>
            <person name="Kevbrin V."/>
            <person name="Detkova E."/>
            <person name="Grouzdev D.S."/>
            <person name="Koziaeva V."/>
            <person name="Zhilina T."/>
        </authorList>
    </citation>
    <scope>NUCLEOTIDE SEQUENCE</scope>
    <source>
        <strain evidence="14">Z-7014</strain>
    </source>
</reference>
<keyword evidence="14" id="KW-0969">Cilium</keyword>
<dbReference type="GO" id="GO:0044780">
    <property type="term" value="P:bacterial-type flagellum assembly"/>
    <property type="evidence" value="ECO:0007669"/>
    <property type="project" value="InterPro"/>
</dbReference>
<keyword evidence="8 12" id="KW-0653">Protein transport</keyword>
<protein>
    <recommendedName>
        <fullName evidence="3 12">Flagellar biosynthetic protein FlhB</fullName>
    </recommendedName>
</protein>
<dbReference type="NCBIfam" id="TIGR00328">
    <property type="entry name" value="flhB"/>
    <property type="match status" value="1"/>
</dbReference>
<keyword evidence="11 12" id="KW-1006">Bacterial flagellum protein export</keyword>
<organism evidence="14 15">
    <name type="scientific">Halonatronomonas betaini</name>
    <dbReference type="NCBI Taxonomy" id="2778430"/>
    <lineage>
        <taxon>Bacteria</taxon>
        <taxon>Bacillati</taxon>
        <taxon>Bacillota</taxon>
        <taxon>Clostridia</taxon>
        <taxon>Halanaerobiales</taxon>
        <taxon>Halarsenatibacteraceae</taxon>
        <taxon>Halonatronomonas</taxon>
    </lineage>
</organism>
<keyword evidence="15" id="KW-1185">Reference proteome</keyword>
<dbReference type="Pfam" id="PF01312">
    <property type="entry name" value="Bac_export_2"/>
    <property type="match status" value="1"/>
</dbReference>
<feature type="transmembrane region" description="Helical" evidence="12">
    <location>
        <begin position="88"/>
        <end position="110"/>
    </location>
</feature>
<keyword evidence="7 12" id="KW-1005">Bacterial flagellum biogenesis</keyword>
<keyword evidence="14" id="KW-0282">Flagellum</keyword>
<comment type="subcellular location">
    <subcellularLocation>
        <location evidence="1">Cell membrane</location>
        <topology evidence="1">Multi-pass membrane protein</topology>
    </subcellularLocation>
</comment>
<keyword evidence="10 12" id="KW-0472">Membrane</keyword>
<keyword evidence="4 12" id="KW-0813">Transport</keyword>
<evidence type="ECO:0000256" key="11">
    <source>
        <dbReference type="ARBA" id="ARBA00023225"/>
    </source>
</evidence>
<keyword evidence="6 12" id="KW-0812">Transmembrane</keyword>
<keyword evidence="5 12" id="KW-1003">Cell membrane</keyword>
<evidence type="ECO:0000256" key="4">
    <source>
        <dbReference type="ARBA" id="ARBA00022448"/>
    </source>
</evidence>
<feature type="region of interest" description="Disordered" evidence="13">
    <location>
        <begin position="1"/>
        <end position="24"/>
    </location>
</feature>
<evidence type="ECO:0000256" key="7">
    <source>
        <dbReference type="ARBA" id="ARBA00022795"/>
    </source>
</evidence>
<evidence type="ECO:0000313" key="14">
    <source>
        <dbReference type="EMBL" id="MBF8435701.1"/>
    </source>
</evidence>
<comment type="function">
    <text evidence="12">Required for formation of the rod structure in the basal body of the flagellar apparatus. Together with FliI and FliH, may constitute the export apparatus of flagellin.</text>
</comment>
<dbReference type="InterPro" id="IPR006135">
    <property type="entry name" value="T3SS_substrate_exporter"/>
</dbReference>
<dbReference type="GO" id="GO:0009306">
    <property type="term" value="P:protein secretion"/>
    <property type="evidence" value="ECO:0007669"/>
    <property type="project" value="InterPro"/>
</dbReference>
<name>A0A931F6K9_9FIRM</name>
<evidence type="ECO:0000256" key="13">
    <source>
        <dbReference type="SAM" id="MobiDB-lite"/>
    </source>
</evidence>
<keyword evidence="9 12" id="KW-1133">Transmembrane helix</keyword>
<dbReference type="AlphaFoldDB" id="A0A931F6K9"/>
<dbReference type="SUPFAM" id="SSF160544">
    <property type="entry name" value="EscU C-terminal domain-like"/>
    <property type="match status" value="1"/>
</dbReference>
<evidence type="ECO:0000256" key="3">
    <source>
        <dbReference type="ARBA" id="ARBA00021622"/>
    </source>
</evidence>
<comment type="caution">
    <text evidence="14">The sequence shown here is derived from an EMBL/GenBank/DDBJ whole genome shotgun (WGS) entry which is preliminary data.</text>
</comment>
<dbReference type="EMBL" id="JADPIE010000001">
    <property type="protein sequence ID" value="MBF8435701.1"/>
    <property type="molecule type" value="Genomic_DNA"/>
</dbReference>
<dbReference type="RefSeq" id="WP_270452360.1">
    <property type="nucleotide sequence ID" value="NZ_JADPIE010000001.1"/>
</dbReference>
<dbReference type="InterPro" id="IPR006136">
    <property type="entry name" value="FlhB"/>
</dbReference>
<dbReference type="InterPro" id="IPR029025">
    <property type="entry name" value="T3SS_substrate_exporter_C"/>
</dbReference>
<proteinExistence type="inferred from homology"/>
<evidence type="ECO:0000256" key="1">
    <source>
        <dbReference type="ARBA" id="ARBA00004651"/>
    </source>
</evidence>
<dbReference type="Gene3D" id="3.40.1690.10">
    <property type="entry name" value="secretion proteins EscU"/>
    <property type="match status" value="1"/>
</dbReference>
<evidence type="ECO:0000256" key="2">
    <source>
        <dbReference type="ARBA" id="ARBA00010690"/>
    </source>
</evidence>
<dbReference type="PRINTS" id="PR00950">
    <property type="entry name" value="TYPE3IMSPROT"/>
</dbReference>
<evidence type="ECO:0000256" key="9">
    <source>
        <dbReference type="ARBA" id="ARBA00022989"/>
    </source>
</evidence>
<sequence>MADEPMGEKTEEPTPKRLEKAREEGQVAKSQEFNAAFTLLASFLVLFYLFGDIMNSIQLKMVESLKLSSAPNITPGDGYYLVMDHIVFIARLVAPMMIASALIGAIVSFLQVGPMFNVSIIQPKFEKLDPIKGAKNILSIKSLVELVKSLAKAIVITFIAYQQISNRWENLISLSHQGLEPGLLYLGNLIFQIAIRVLIFLIILGIFDLIYQRWDHHKNLMMTKQEVKEERKEMEGDPQIKSKRRQIQREMSVNRMMSAMEEADVVITNPTHIAVALKYELDEMEAPEVVAKGEGYIAQKIKNKADELGIIQVENKPLARALNGTTEIGQKIPGDLYQAVAEVLAFVYRENEKYSRQ</sequence>
<evidence type="ECO:0000256" key="8">
    <source>
        <dbReference type="ARBA" id="ARBA00022927"/>
    </source>
</evidence>
<dbReference type="PANTHER" id="PTHR30531">
    <property type="entry name" value="FLAGELLAR BIOSYNTHETIC PROTEIN FLHB"/>
    <property type="match status" value="1"/>
</dbReference>
<evidence type="ECO:0000256" key="6">
    <source>
        <dbReference type="ARBA" id="ARBA00022692"/>
    </source>
</evidence>
<evidence type="ECO:0000256" key="12">
    <source>
        <dbReference type="RuleBase" id="RU364091"/>
    </source>
</evidence>
<comment type="caution">
    <text evidence="12">Lacks conserved residue(s) required for the propagation of feature annotation.</text>
</comment>
<comment type="similarity">
    <text evidence="2 12">Belongs to the type III secretion exporter family.</text>
</comment>
<feature type="transmembrane region" description="Helical" evidence="12">
    <location>
        <begin position="189"/>
        <end position="211"/>
    </location>
</feature>
<gene>
    <name evidence="12 14" type="primary">flhB</name>
    <name evidence="14" type="ORF">I0Q91_01285</name>
</gene>
<keyword evidence="14" id="KW-0966">Cell projection</keyword>
<accession>A0A931F6K9</accession>